<evidence type="ECO:0000256" key="1">
    <source>
        <dbReference type="SAM" id="Phobius"/>
    </source>
</evidence>
<dbReference type="InterPro" id="IPR006103">
    <property type="entry name" value="Glyco_hydro_2_cat"/>
</dbReference>
<organism evidence="4 5">
    <name type="scientific">Nocardioides jiangsuensis</name>
    <dbReference type="NCBI Taxonomy" id="2866161"/>
    <lineage>
        <taxon>Bacteria</taxon>
        <taxon>Bacillati</taxon>
        <taxon>Actinomycetota</taxon>
        <taxon>Actinomycetes</taxon>
        <taxon>Propionibacteriales</taxon>
        <taxon>Nocardioidaceae</taxon>
        <taxon>Nocardioides</taxon>
    </lineage>
</organism>
<feature type="domain" description="Glycosyltransferase 2-like" evidence="2">
    <location>
        <begin position="277"/>
        <end position="390"/>
    </location>
</feature>
<evidence type="ECO:0000259" key="2">
    <source>
        <dbReference type="Pfam" id="PF00535"/>
    </source>
</evidence>
<dbReference type="PANTHER" id="PTHR43685:SF2">
    <property type="entry name" value="GLYCOSYLTRANSFERASE 2-LIKE DOMAIN-CONTAINING PROTEIN"/>
    <property type="match status" value="1"/>
</dbReference>
<dbReference type="Proteomes" id="UP000754710">
    <property type="component" value="Unassembled WGS sequence"/>
</dbReference>
<dbReference type="PANTHER" id="PTHR43685">
    <property type="entry name" value="GLYCOSYLTRANSFERASE"/>
    <property type="match status" value="1"/>
</dbReference>
<dbReference type="InterPro" id="IPR029044">
    <property type="entry name" value="Nucleotide-diphossugar_trans"/>
</dbReference>
<dbReference type="InterPro" id="IPR050834">
    <property type="entry name" value="Glycosyltransf_2"/>
</dbReference>
<dbReference type="GO" id="GO:0016757">
    <property type="term" value="F:glycosyltransferase activity"/>
    <property type="evidence" value="ECO:0007669"/>
    <property type="project" value="UniProtKB-KW"/>
</dbReference>
<dbReference type="InterPro" id="IPR001173">
    <property type="entry name" value="Glyco_trans_2-like"/>
</dbReference>
<name>A0ABS7RHV4_9ACTN</name>
<evidence type="ECO:0000313" key="5">
    <source>
        <dbReference type="Proteomes" id="UP000754710"/>
    </source>
</evidence>
<proteinExistence type="predicted"/>
<accession>A0ABS7RHV4</accession>
<dbReference type="EC" id="2.4.-.-" evidence="4"/>
<dbReference type="InterPro" id="IPR017853">
    <property type="entry name" value="GH"/>
</dbReference>
<gene>
    <name evidence="4" type="ORF">K1X13_07325</name>
</gene>
<feature type="transmembrane region" description="Helical" evidence="1">
    <location>
        <begin position="581"/>
        <end position="601"/>
    </location>
</feature>
<feature type="transmembrane region" description="Helical" evidence="1">
    <location>
        <begin position="757"/>
        <end position="777"/>
    </location>
</feature>
<dbReference type="EMBL" id="JAIEZQ010000001">
    <property type="protein sequence ID" value="MBY9074628.1"/>
    <property type="molecule type" value="Genomic_DNA"/>
</dbReference>
<evidence type="ECO:0000313" key="4">
    <source>
        <dbReference type="EMBL" id="MBY9074628.1"/>
    </source>
</evidence>
<comment type="caution">
    <text evidence="4">The sequence shown here is derived from an EMBL/GenBank/DDBJ whole genome shotgun (WGS) entry which is preliminary data.</text>
</comment>
<dbReference type="Gene3D" id="3.20.20.80">
    <property type="entry name" value="Glycosidases"/>
    <property type="match status" value="1"/>
</dbReference>
<keyword evidence="1" id="KW-1133">Transmembrane helix</keyword>
<keyword evidence="1" id="KW-0472">Membrane</keyword>
<dbReference type="Pfam" id="PF00535">
    <property type="entry name" value="Glycos_transf_2"/>
    <property type="match status" value="1"/>
</dbReference>
<feature type="transmembrane region" description="Helical" evidence="1">
    <location>
        <begin position="730"/>
        <end position="751"/>
    </location>
</feature>
<dbReference type="SUPFAM" id="SSF51445">
    <property type="entry name" value="(Trans)glycosidases"/>
    <property type="match status" value="1"/>
</dbReference>
<dbReference type="SUPFAM" id="SSF53448">
    <property type="entry name" value="Nucleotide-diphospho-sugar transferases"/>
    <property type="match status" value="1"/>
</dbReference>
<evidence type="ECO:0000259" key="3">
    <source>
        <dbReference type="Pfam" id="PF02836"/>
    </source>
</evidence>
<keyword evidence="4" id="KW-0328">Glycosyltransferase</keyword>
<reference evidence="4 5" key="1">
    <citation type="submission" date="2021-08" db="EMBL/GenBank/DDBJ databases">
        <title>Nocardioides bacterium WL0053 sp. nov., isolated from the sediment.</title>
        <authorList>
            <person name="Wang L."/>
            <person name="Zhang D."/>
            <person name="Zhang A."/>
        </authorList>
    </citation>
    <scope>NUCLEOTIDE SEQUENCE [LARGE SCALE GENOMIC DNA]</scope>
    <source>
        <strain evidence="4 5">WL0053</strain>
    </source>
</reference>
<keyword evidence="4" id="KW-0808">Transferase</keyword>
<dbReference type="Gene3D" id="3.90.550.10">
    <property type="entry name" value="Spore Coat Polysaccharide Biosynthesis Protein SpsA, Chain A"/>
    <property type="match status" value="1"/>
</dbReference>
<dbReference type="Pfam" id="PF02836">
    <property type="entry name" value="Glyco_hydro_2_C"/>
    <property type="match status" value="1"/>
</dbReference>
<protein>
    <submittedName>
        <fullName evidence="4">Glycosyltransferase</fullName>
        <ecNumber evidence="4">2.4.-.-</ecNumber>
    </submittedName>
</protein>
<sequence length="814" mass="88686">MTYGTFRPRDEGCEFPLPEVVEADFAAIAAHGMNAVRTYVVPPRWVLDSAAAHGLRVMVGLPWEQHVTFLDDRARARAIEDRVRDMVRTCAGHPAILCYTVGNEIPASIVRWHGRRPVERFLERLYVATKEEDPGGLVTYVNFPTTEYLELPFLDLATFNVYLEDRQPLEAYLARLQNLAGDSPLVMAEIGLDSRRHGLDEQARVLRWQVETAADAGCAGAFVFGWTDEWHRGGHDIEDWDFGLTTRDRRPKPALASVSAAFARMPPAPGADWPRMSVVVCTYNGEATVRDCLDGLLKLDYPDYEVIVVDDGSTDGTAAIAAAYPYRVISTENRGLSAARNTGLTAATGDVVAYTDDDARPDPDWLTLLALTFRTTDHAGVGGPNLPPAGDGAIADCVANAPGGPVHVLLSDREAEHIPGCNMAFRRECLEAVGGFDPRFRTAGDDVDLCWRLQERGWTLGFNPAAVVWHHRRNSLRMYWRQQRGYGRAEALLERKWPERYNAPGHLAWSGRLYGRGVNLPPPRRWRVYYGTWGSSPFQQLYRPADGTLASLPLMPEWYLGIAALAAVSLLGVTWPPLFLALPVLAACLAPLLTQAVRGAARARFPTAPRSRWETLRLRALVAGLYLAQPVARLDGRVRHGLTPWRARGGRSPTLPRRRSLEVWSEHGEPPDAWVRRVEDALRSAGAAFHRGGDFDRWDLHVGGGLLGAARLRIAVEEHGGGRQLTRYLAWPRCSGTAVVLCVALAGLAAVTAAGGAVVATGVLAVLLTAVALRLAVECGRATAVAVAAVRVPATTPKGTGGDAGDAAPGGLGR</sequence>
<keyword evidence="1" id="KW-0812">Transmembrane</keyword>
<feature type="domain" description="Glycoside hydrolase family 2 catalytic" evidence="3">
    <location>
        <begin position="20"/>
        <end position="196"/>
    </location>
</feature>
<keyword evidence="5" id="KW-1185">Reference proteome</keyword>